<evidence type="ECO:0000256" key="8">
    <source>
        <dbReference type="SAM" id="MobiDB-lite"/>
    </source>
</evidence>
<gene>
    <name evidence="11" type="ORF">QCA50_001325</name>
</gene>
<feature type="domain" description="Glutamyl/glutaminyl-tRNA synthetase class Ib catalytic" evidence="9">
    <location>
        <begin position="4"/>
        <end position="92"/>
    </location>
</feature>
<dbReference type="Gene3D" id="1.10.10.350">
    <property type="match status" value="1"/>
</dbReference>
<dbReference type="GO" id="GO:0005739">
    <property type="term" value="C:mitochondrion"/>
    <property type="evidence" value="ECO:0007669"/>
    <property type="project" value="TreeGrafter"/>
</dbReference>
<evidence type="ECO:0000256" key="5">
    <source>
        <dbReference type="ARBA" id="ARBA00022917"/>
    </source>
</evidence>
<dbReference type="GO" id="GO:0000049">
    <property type="term" value="F:tRNA binding"/>
    <property type="evidence" value="ECO:0007669"/>
    <property type="project" value="InterPro"/>
</dbReference>
<keyword evidence="2 7" id="KW-0436">Ligase</keyword>
<dbReference type="SUPFAM" id="SSF48163">
    <property type="entry name" value="An anticodon-binding domain of class I aminoacyl-tRNA synthetases"/>
    <property type="match status" value="1"/>
</dbReference>
<keyword evidence="12" id="KW-1185">Reference proteome</keyword>
<evidence type="ECO:0000256" key="1">
    <source>
        <dbReference type="ARBA" id="ARBA00007894"/>
    </source>
</evidence>
<evidence type="ECO:0000256" key="2">
    <source>
        <dbReference type="ARBA" id="ARBA00022598"/>
    </source>
</evidence>
<reference evidence="11 12" key="1">
    <citation type="submission" date="2022-09" db="EMBL/GenBank/DDBJ databases">
        <authorList>
            <person name="Palmer J.M."/>
        </authorList>
    </citation>
    <scope>NUCLEOTIDE SEQUENCE [LARGE SCALE GENOMIC DNA]</scope>
    <source>
        <strain evidence="11 12">DSM 7382</strain>
    </source>
</reference>
<name>A0AAW0GSY9_9APHY</name>
<evidence type="ECO:0000256" key="3">
    <source>
        <dbReference type="ARBA" id="ARBA00022741"/>
    </source>
</evidence>
<dbReference type="Gene3D" id="1.10.1160.10">
    <property type="entry name" value="Glutamyl-trna Synthetase, Domain 2"/>
    <property type="match status" value="1"/>
</dbReference>
<dbReference type="Gene3D" id="3.40.50.620">
    <property type="entry name" value="HUPs"/>
    <property type="match status" value="1"/>
</dbReference>
<comment type="caution">
    <text evidence="11">The sequence shown here is derived from an EMBL/GenBank/DDBJ whole genome shotgun (WGS) entry which is preliminary data.</text>
</comment>
<evidence type="ECO:0000256" key="4">
    <source>
        <dbReference type="ARBA" id="ARBA00022840"/>
    </source>
</evidence>
<keyword evidence="5 7" id="KW-0648">Protein biosynthesis</keyword>
<dbReference type="InterPro" id="IPR020061">
    <property type="entry name" value="Glu_tRNA_lig_a-bdl"/>
</dbReference>
<comment type="similarity">
    <text evidence="1">Belongs to the class-I aminoacyl-tRNA synthetase family. Glutamate--tRNA ligase type 1 subfamily.</text>
</comment>
<keyword evidence="4 7" id="KW-0067">ATP-binding</keyword>
<evidence type="ECO:0000259" key="9">
    <source>
        <dbReference type="Pfam" id="PF00749"/>
    </source>
</evidence>
<dbReference type="Pfam" id="PF00749">
    <property type="entry name" value="tRNA-synt_1c"/>
    <property type="match status" value="1"/>
</dbReference>
<dbReference type="AlphaFoldDB" id="A0AAW0GSY9"/>
<dbReference type="GO" id="GO:0004818">
    <property type="term" value="F:glutamate-tRNA ligase activity"/>
    <property type="evidence" value="ECO:0007669"/>
    <property type="project" value="TreeGrafter"/>
</dbReference>
<protein>
    <recommendedName>
        <fullName evidence="13">Glutamate--tRNA ligase</fullName>
    </recommendedName>
</protein>
<dbReference type="Pfam" id="PF19269">
    <property type="entry name" value="Anticodon_2"/>
    <property type="match status" value="1"/>
</dbReference>
<evidence type="ECO:0000313" key="11">
    <source>
        <dbReference type="EMBL" id="KAK7694145.1"/>
    </source>
</evidence>
<evidence type="ECO:0000259" key="10">
    <source>
        <dbReference type="Pfam" id="PF19269"/>
    </source>
</evidence>
<dbReference type="InterPro" id="IPR020751">
    <property type="entry name" value="aa-tRNA-synth_I_codon-bd_sub2"/>
</dbReference>
<dbReference type="InterPro" id="IPR045462">
    <property type="entry name" value="aa-tRNA-synth_I_cd-bd"/>
</dbReference>
<keyword evidence="3 7" id="KW-0547">Nucleotide-binding</keyword>
<dbReference type="PANTHER" id="PTHR43311">
    <property type="entry name" value="GLUTAMATE--TRNA LIGASE"/>
    <property type="match status" value="1"/>
</dbReference>
<accession>A0AAW0GSY9</accession>
<organism evidence="11 12">
    <name type="scientific">Cerrena zonata</name>
    <dbReference type="NCBI Taxonomy" id="2478898"/>
    <lineage>
        <taxon>Eukaryota</taxon>
        <taxon>Fungi</taxon>
        <taxon>Dikarya</taxon>
        <taxon>Basidiomycota</taxon>
        <taxon>Agaricomycotina</taxon>
        <taxon>Agaricomycetes</taxon>
        <taxon>Polyporales</taxon>
        <taxon>Cerrenaceae</taxon>
        <taxon>Cerrena</taxon>
    </lineage>
</organism>
<dbReference type="GO" id="GO:0005524">
    <property type="term" value="F:ATP binding"/>
    <property type="evidence" value="ECO:0007669"/>
    <property type="project" value="UniProtKB-KW"/>
</dbReference>
<dbReference type="EMBL" id="JASBNA010000002">
    <property type="protein sequence ID" value="KAK7694145.1"/>
    <property type="molecule type" value="Genomic_DNA"/>
</dbReference>
<dbReference type="InterPro" id="IPR008925">
    <property type="entry name" value="aa_tRNA-synth_I_cd-bd_sf"/>
</dbReference>
<dbReference type="InterPro" id="IPR014729">
    <property type="entry name" value="Rossmann-like_a/b/a_fold"/>
</dbReference>
<dbReference type="SUPFAM" id="SSF52374">
    <property type="entry name" value="Nucleotidylyl transferase"/>
    <property type="match status" value="1"/>
</dbReference>
<evidence type="ECO:0008006" key="13">
    <source>
        <dbReference type="Google" id="ProtNLM"/>
    </source>
</evidence>
<evidence type="ECO:0000313" key="12">
    <source>
        <dbReference type="Proteomes" id="UP001385951"/>
    </source>
</evidence>
<evidence type="ECO:0000256" key="6">
    <source>
        <dbReference type="ARBA" id="ARBA00023146"/>
    </source>
</evidence>
<evidence type="ECO:0000256" key="7">
    <source>
        <dbReference type="RuleBase" id="RU363037"/>
    </source>
</evidence>
<dbReference type="PANTHER" id="PTHR43311:SF2">
    <property type="entry name" value="GLUTAMATE--TRNA LIGASE, MITOCHONDRIAL-RELATED"/>
    <property type="match status" value="1"/>
</dbReference>
<keyword evidence="6 7" id="KW-0030">Aminoacyl-tRNA synthetase</keyword>
<dbReference type="Proteomes" id="UP001385951">
    <property type="component" value="Unassembled WGS sequence"/>
</dbReference>
<dbReference type="InterPro" id="IPR020058">
    <property type="entry name" value="Glu/Gln-tRNA-synth_Ib_cat-dom"/>
</dbReference>
<feature type="domain" description="Aminoacyl-tRNA synthetase class I anticodon-binding" evidence="10">
    <location>
        <begin position="221"/>
        <end position="302"/>
    </location>
</feature>
<sequence length="305" mass="33683">MISFPTYHLSASVVDDHKMGITHVLRGETWLPSLPLHLDLYAALNFPPPKFAHLPLMLNLDGSKMSKRKGDVAVQDYKKKGWGPGAVLNWLATSPSHTGAVESRSAPPPGGPSKNSKRTAPDTTAVMTLTDLINNFDLSSLTHRRTVLDPNKLEYLNKHHLMRAIVKDDELTALAERVQDTIKSTFPSSHDASLSYIKDVIFALQGRLTNITELPTYGLNDAEYVSVLENFIDMLSTGSVEPWSEGTIRQLLQEEETKSGLKQKTFMTVLRLALTGSRAGPSVVTTMQILGKEISKSRLQAAMKY</sequence>
<proteinExistence type="inferred from homology"/>
<dbReference type="GO" id="GO:0006424">
    <property type="term" value="P:glutamyl-tRNA aminoacylation"/>
    <property type="evidence" value="ECO:0007669"/>
    <property type="project" value="TreeGrafter"/>
</dbReference>
<feature type="region of interest" description="Disordered" evidence="8">
    <location>
        <begin position="97"/>
        <end position="122"/>
    </location>
</feature>
<dbReference type="InterPro" id="IPR049940">
    <property type="entry name" value="GluQ/Sye"/>
</dbReference>